<sequence length="74" mass="8137">MAHTSTASFSPRPFAGLRARLSEAVAATAARRAQHRDYRRVREELMALSARDLADIGIGRDQIDTIARDHAYGA</sequence>
<accession>A0A2W7MYA6</accession>
<name>A0A2W7MYA6_9RHOB</name>
<protein>
    <submittedName>
        <fullName evidence="2">Uncharacterized protein DUF1127</fullName>
    </submittedName>
</protein>
<proteinExistence type="predicted"/>
<dbReference type="EMBL" id="QKZL01000019">
    <property type="protein sequence ID" value="PZX13085.1"/>
    <property type="molecule type" value="Genomic_DNA"/>
</dbReference>
<dbReference type="RefSeq" id="WP_111538387.1">
    <property type="nucleotide sequence ID" value="NZ_QKZL01000019.1"/>
</dbReference>
<organism evidence="2 3">
    <name type="scientific">Palleronia aestuarii</name>
    <dbReference type="NCBI Taxonomy" id="568105"/>
    <lineage>
        <taxon>Bacteria</taxon>
        <taxon>Pseudomonadati</taxon>
        <taxon>Pseudomonadota</taxon>
        <taxon>Alphaproteobacteria</taxon>
        <taxon>Rhodobacterales</taxon>
        <taxon>Roseobacteraceae</taxon>
        <taxon>Palleronia</taxon>
    </lineage>
</organism>
<evidence type="ECO:0000313" key="2">
    <source>
        <dbReference type="EMBL" id="PZX13085.1"/>
    </source>
</evidence>
<feature type="domain" description="YjiS-like" evidence="1">
    <location>
        <begin position="29"/>
        <end position="64"/>
    </location>
</feature>
<evidence type="ECO:0000313" key="3">
    <source>
        <dbReference type="Proteomes" id="UP000248916"/>
    </source>
</evidence>
<reference evidence="2 3" key="1">
    <citation type="submission" date="2018-06" db="EMBL/GenBank/DDBJ databases">
        <title>Genomic Encyclopedia of Archaeal and Bacterial Type Strains, Phase II (KMG-II): from individual species to whole genera.</title>
        <authorList>
            <person name="Goeker M."/>
        </authorList>
    </citation>
    <scope>NUCLEOTIDE SEQUENCE [LARGE SCALE GENOMIC DNA]</scope>
    <source>
        <strain evidence="2 3">DSM 22009</strain>
    </source>
</reference>
<keyword evidence="3" id="KW-1185">Reference proteome</keyword>
<dbReference type="Proteomes" id="UP000248916">
    <property type="component" value="Unassembled WGS sequence"/>
</dbReference>
<evidence type="ECO:0000259" key="1">
    <source>
        <dbReference type="Pfam" id="PF06568"/>
    </source>
</evidence>
<dbReference type="OrthoDB" id="8244198at2"/>
<dbReference type="InterPro" id="IPR009506">
    <property type="entry name" value="YjiS-like"/>
</dbReference>
<gene>
    <name evidence="2" type="ORF">LX81_03313</name>
</gene>
<dbReference type="Pfam" id="PF06568">
    <property type="entry name" value="YjiS-like"/>
    <property type="match status" value="1"/>
</dbReference>
<comment type="caution">
    <text evidence="2">The sequence shown here is derived from an EMBL/GenBank/DDBJ whole genome shotgun (WGS) entry which is preliminary data.</text>
</comment>
<dbReference type="AlphaFoldDB" id="A0A2W7MYA6"/>